<comment type="caution">
    <text evidence="2">The sequence shown here is derived from an EMBL/GenBank/DDBJ whole genome shotgun (WGS) entry which is preliminary data.</text>
</comment>
<protein>
    <submittedName>
        <fullName evidence="2">Uncharacterized protein</fullName>
    </submittedName>
</protein>
<dbReference type="GO" id="GO:1902929">
    <property type="term" value="C:plasma membrane of growing cell tip"/>
    <property type="evidence" value="ECO:0007669"/>
    <property type="project" value="TreeGrafter"/>
</dbReference>
<dbReference type="PANTHER" id="PTHR31778:SF2">
    <property type="entry name" value="BUD SITE SELECTION PROTEIN RAX2"/>
    <property type="match status" value="1"/>
</dbReference>
<sequence length="544" mass="54541">MFATSCVVALVVAVSPAWAAGPGGWDRVGHGTKASKPSLNGKVLALNTQRAGSLYVAGAFTNAGGDAGADLIARWTGSQWSAIGSTPITSSPAAEVRAIAYDPATGKVYAGGTFQDAGGNTSADFLAVWNGATWQPACSSPSRPAFTGNVDALQIIGTTLYVGGEFQDGAEIATADYLLACDLTTGASRSILPVDGAFTGPVYALAADSVGTLYAGGNFGNLAKLPAADYVAAYRSGAWQALGVGAGPSGGAVTGMVRSLAVSGSSVYVGTDALDVAGIAQADHVARWDSFTGAWSALGANTAGTNGWLPTTAYIYALGASGSLVFAGGSFQDANGTKTADMVAFFDGTAWRPIGSDGSKGGPLSAEVHALTVFGKGLYAGGNFTSAGGDSLAQDLASYALRRQDASISKVFTSAYAGTGVYNKTAKGQVRSVSVLKGGLEHVYVRIQNAGLTAASFKVKVTGGTSAIHAHFHQVGLNSPYDVTPGVKAGTHQTGLIAPGDAVTLSVGIYVDNNAGPGTSFLITTRPSSGTGADAVKTVVTTHS</sequence>
<dbReference type="AlphaFoldDB" id="A0A4Q2SSC7"/>
<dbReference type="RefSeq" id="WP_129427849.1">
    <property type="nucleotide sequence ID" value="NZ_SDWV01000017.1"/>
</dbReference>
<dbReference type="EMBL" id="SDWV01000017">
    <property type="protein sequence ID" value="RYC07158.1"/>
    <property type="molecule type" value="Genomic_DNA"/>
</dbReference>
<evidence type="ECO:0000313" key="2">
    <source>
        <dbReference type="EMBL" id="RYC07158.1"/>
    </source>
</evidence>
<dbReference type="Proteomes" id="UP000291101">
    <property type="component" value="Unassembled WGS sequence"/>
</dbReference>
<dbReference type="OrthoDB" id="9802683at2"/>
<accession>A0A4Q2SSC7</accession>
<dbReference type="InterPro" id="IPR011043">
    <property type="entry name" value="Gal_Oxase/kelch_b-propeller"/>
</dbReference>
<keyword evidence="1" id="KW-0732">Signal</keyword>
<feature type="chain" id="PRO_5020517734" evidence="1">
    <location>
        <begin position="20"/>
        <end position="544"/>
    </location>
</feature>
<evidence type="ECO:0000256" key="1">
    <source>
        <dbReference type="SAM" id="SignalP"/>
    </source>
</evidence>
<evidence type="ECO:0000313" key="3">
    <source>
        <dbReference type="Proteomes" id="UP000291101"/>
    </source>
</evidence>
<gene>
    <name evidence="2" type="ORF">EUA94_15790</name>
</gene>
<keyword evidence="3" id="KW-1185">Reference proteome</keyword>
<reference evidence="2 3" key="1">
    <citation type="submission" date="2019-01" db="EMBL/GenBank/DDBJ databases">
        <title>Novel species of Nocardioides.</title>
        <authorList>
            <person name="Liu Q."/>
            <person name="X Y.-H."/>
        </authorList>
    </citation>
    <scope>NUCLEOTIDE SEQUENCE [LARGE SCALE GENOMIC DNA]</scope>
    <source>
        <strain evidence="2 3">HLT2-9</strain>
    </source>
</reference>
<organism evidence="2 3">
    <name type="scientific">Nocardioides zhouii</name>
    <dbReference type="NCBI Taxonomy" id="1168729"/>
    <lineage>
        <taxon>Bacteria</taxon>
        <taxon>Bacillati</taxon>
        <taxon>Actinomycetota</taxon>
        <taxon>Actinomycetes</taxon>
        <taxon>Propionibacteriales</taxon>
        <taxon>Nocardioidaceae</taxon>
        <taxon>Nocardioides</taxon>
    </lineage>
</organism>
<proteinExistence type="predicted"/>
<dbReference type="SUPFAM" id="SSF50965">
    <property type="entry name" value="Galactose oxidase, central domain"/>
    <property type="match status" value="1"/>
</dbReference>
<dbReference type="SUPFAM" id="SSF101898">
    <property type="entry name" value="NHL repeat"/>
    <property type="match status" value="1"/>
</dbReference>
<feature type="signal peptide" evidence="1">
    <location>
        <begin position="1"/>
        <end position="19"/>
    </location>
</feature>
<dbReference type="PANTHER" id="PTHR31778">
    <property type="entry name" value="BUD SITE SELECTION PROTEIN RAX2"/>
    <property type="match status" value="1"/>
</dbReference>
<name>A0A4Q2SSC7_9ACTN</name>